<sequence>MNPIPNPCVSEDPSPAELLSLLDDEYARAILTKTSKQPMSAQTLSTECDASLPTIYRRLNDLEETNLIEKQTQLEADGNHRAVYKAAVEHVGINIVDGDLSVRVTERDTADRFTQVWEDMRGDQ</sequence>
<proteinExistence type="predicted"/>
<dbReference type="InterPro" id="IPR011991">
    <property type="entry name" value="ArsR-like_HTH"/>
</dbReference>
<keyword evidence="2" id="KW-1185">Reference proteome</keyword>
<protein>
    <submittedName>
        <fullName evidence="1">Helix-turn-helix domain-containing protein</fullName>
    </submittedName>
</protein>
<evidence type="ECO:0000313" key="2">
    <source>
        <dbReference type="Proteomes" id="UP000186914"/>
    </source>
</evidence>
<evidence type="ECO:0000313" key="1">
    <source>
        <dbReference type="EMBL" id="SIR91723.1"/>
    </source>
</evidence>
<accession>A0A1N7EUG4</accession>
<dbReference type="CDD" id="cd00090">
    <property type="entry name" value="HTH_ARSR"/>
    <property type="match status" value="1"/>
</dbReference>
<dbReference type="Proteomes" id="UP000186914">
    <property type="component" value="Unassembled WGS sequence"/>
</dbReference>
<gene>
    <name evidence="1" type="ORF">SAMN05421858_4507</name>
</gene>
<dbReference type="Gene3D" id="1.10.10.10">
    <property type="entry name" value="Winged helix-like DNA-binding domain superfamily/Winged helix DNA-binding domain"/>
    <property type="match status" value="1"/>
</dbReference>
<reference evidence="2" key="1">
    <citation type="submission" date="2017-01" db="EMBL/GenBank/DDBJ databases">
        <authorList>
            <person name="Varghese N."/>
            <person name="Submissions S."/>
        </authorList>
    </citation>
    <scope>NUCLEOTIDE SEQUENCE [LARGE SCALE GENOMIC DNA]</scope>
    <source>
        <strain evidence="2">CGMCC 1.7737</strain>
    </source>
</reference>
<dbReference type="InterPro" id="IPR036388">
    <property type="entry name" value="WH-like_DNA-bd_sf"/>
</dbReference>
<name>A0A1N7EUG4_9EURY</name>
<dbReference type="SUPFAM" id="SSF46785">
    <property type="entry name" value="Winged helix' DNA-binding domain"/>
    <property type="match status" value="1"/>
</dbReference>
<organism evidence="1 2">
    <name type="scientific">Haladaptatus litoreus</name>
    <dbReference type="NCBI Taxonomy" id="553468"/>
    <lineage>
        <taxon>Archaea</taxon>
        <taxon>Methanobacteriati</taxon>
        <taxon>Methanobacteriota</taxon>
        <taxon>Stenosarchaea group</taxon>
        <taxon>Halobacteria</taxon>
        <taxon>Halobacteriales</taxon>
        <taxon>Haladaptataceae</taxon>
        <taxon>Haladaptatus</taxon>
    </lineage>
</organism>
<dbReference type="Pfam" id="PF12840">
    <property type="entry name" value="HTH_20"/>
    <property type="match status" value="1"/>
</dbReference>
<dbReference type="AlphaFoldDB" id="A0A1N7EUG4"/>
<dbReference type="InterPro" id="IPR036390">
    <property type="entry name" value="WH_DNA-bd_sf"/>
</dbReference>
<dbReference type="EMBL" id="FTNO01000007">
    <property type="protein sequence ID" value="SIR91723.1"/>
    <property type="molecule type" value="Genomic_DNA"/>
</dbReference>